<dbReference type="Proteomes" id="UP001203207">
    <property type="component" value="Unassembled WGS sequence"/>
</dbReference>
<reference evidence="2" key="1">
    <citation type="journal article" date="2022" name="Syst. Appl. Microbiol.">
        <title>Natronocalculus amylovorans gen. nov., sp. nov., and Natranaeroarchaeum aerophilus sp. nov., dominant culturable amylolytic natronoarchaea from hypersaline soda lakes in southwestern Siberia.</title>
        <authorList>
            <person name="Sorokin D.Y."/>
            <person name="Elcheninov A.G."/>
            <person name="Khizhniak T.V."/>
            <person name="Koenen M."/>
            <person name="Bale N.J."/>
            <person name="Damste J.S.S."/>
            <person name="Kublanov I.V."/>
        </authorList>
    </citation>
    <scope>NUCLEOTIDE SEQUENCE</scope>
    <source>
        <strain evidence="2">AArc-St2</strain>
    </source>
</reference>
<reference evidence="2" key="2">
    <citation type="submission" date="2022-02" db="EMBL/GenBank/DDBJ databases">
        <authorList>
            <person name="Elcheninov A.G."/>
            <person name="Sorokin D.Y."/>
            <person name="Kublanov I.V."/>
        </authorList>
    </citation>
    <scope>NUCLEOTIDE SEQUENCE</scope>
    <source>
        <strain evidence="2">AArc-St2</strain>
    </source>
</reference>
<dbReference type="RefSeq" id="WP_250586330.1">
    <property type="nucleotide sequence ID" value="NZ_JAKRVX010000015.1"/>
</dbReference>
<proteinExistence type="predicted"/>
<evidence type="ECO:0000256" key="1">
    <source>
        <dbReference type="SAM" id="Phobius"/>
    </source>
</evidence>
<organism evidence="2 3">
    <name type="scientific">Natronocalculus amylovorans</name>
    <dbReference type="NCBI Taxonomy" id="2917812"/>
    <lineage>
        <taxon>Archaea</taxon>
        <taxon>Methanobacteriati</taxon>
        <taxon>Methanobacteriota</taxon>
        <taxon>Stenosarchaea group</taxon>
        <taxon>Halobacteria</taxon>
        <taxon>Halobacteriales</taxon>
        <taxon>Haloferacaceae</taxon>
        <taxon>Natronocalculus</taxon>
    </lineage>
</organism>
<evidence type="ECO:0000313" key="2">
    <source>
        <dbReference type="EMBL" id="MCL9818549.1"/>
    </source>
</evidence>
<sequence>MVQRIGYRTQIAISFFTSVFAGYMLSRRDDGDERIKMDLMSYIIGAFGTVIGYRIGKKRDRN</sequence>
<feature type="transmembrane region" description="Helical" evidence="1">
    <location>
        <begin position="7"/>
        <end position="25"/>
    </location>
</feature>
<comment type="caution">
    <text evidence="2">The sequence shown here is derived from an EMBL/GenBank/DDBJ whole genome shotgun (WGS) entry which is preliminary data.</text>
</comment>
<dbReference type="EMBL" id="JAKRVX010000015">
    <property type="protein sequence ID" value="MCL9818549.1"/>
    <property type="molecule type" value="Genomic_DNA"/>
</dbReference>
<protein>
    <submittedName>
        <fullName evidence="2">Uncharacterized protein</fullName>
    </submittedName>
</protein>
<keyword evidence="3" id="KW-1185">Reference proteome</keyword>
<accession>A0AAE3KE97</accession>
<keyword evidence="1" id="KW-0812">Transmembrane</keyword>
<keyword evidence="1" id="KW-1133">Transmembrane helix</keyword>
<gene>
    <name evidence="2" type="ORF">AArcSt2_16550</name>
</gene>
<feature type="transmembrane region" description="Helical" evidence="1">
    <location>
        <begin position="37"/>
        <end position="56"/>
    </location>
</feature>
<keyword evidence="1" id="KW-0472">Membrane</keyword>
<evidence type="ECO:0000313" key="3">
    <source>
        <dbReference type="Proteomes" id="UP001203207"/>
    </source>
</evidence>
<name>A0AAE3KE97_9EURY</name>
<dbReference type="AlphaFoldDB" id="A0AAE3KE97"/>